<organism evidence="1 2">
    <name type="scientific">Candidatus Methanomarinus sp</name>
    <dbReference type="NCBI Taxonomy" id="3386244"/>
    <lineage>
        <taxon>Archaea</taxon>
        <taxon>Methanobacteriati</taxon>
        <taxon>Methanobacteriota</taxon>
        <taxon>Stenosarchaea group</taxon>
        <taxon>Methanomicrobia</taxon>
        <taxon>Methanosarcinales</taxon>
        <taxon>ANME-2 cluster</taxon>
        <taxon>Candidatus Methanocomedenaceae</taxon>
        <taxon>Candidatus Methanomarinus</taxon>
    </lineage>
</organism>
<dbReference type="EMBL" id="QYBA01000018">
    <property type="protein sequence ID" value="TKY92444.1"/>
    <property type="molecule type" value="Genomic_DNA"/>
</dbReference>
<name>A0AC61SCS6_9EURY</name>
<accession>A0AC61SCS6</accession>
<evidence type="ECO:0000313" key="2">
    <source>
        <dbReference type="Proteomes" id="UP000315423"/>
    </source>
</evidence>
<dbReference type="Proteomes" id="UP000315423">
    <property type="component" value="Unassembled WGS sequence"/>
</dbReference>
<sequence>MKKIRIFIPVAPFEPLSIIKKSVISQRDLIISNLDVKLTYIVDCPDGPDGRIQYLKNEDIDNICRLDTRGRRAGAINDGLQNISKPDGTLDADYIALFDVDSRPDPNFLLQCINAINRDPDAVIASGVRYIINKDSGWVAGTIAAEYTFFEDVYRLSEKYDGFKQFNGLIGVIKAHAFDDMQLNEQVYCEDLDFTQKIYISGKKPVLAETKVGEQAPTTIKELYNQRVRWMSGSLEGLALNIISFPRAQIPITQRIAWIISMTLPFVAFIIMPFVLIYSLRLWTKGHDHVIIKTSGLLFHVWLITLCGAVAIKNRLFNKKTIWTESKRTDI</sequence>
<evidence type="ECO:0000313" key="1">
    <source>
        <dbReference type="EMBL" id="TKY92444.1"/>
    </source>
</evidence>
<comment type="caution">
    <text evidence="1">The sequence shown here is derived from an EMBL/GenBank/DDBJ whole genome shotgun (WGS) entry which is preliminary data.</text>
</comment>
<protein>
    <submittedName>
        <fullName evidence="1">Glycosyltransferase family 2 protein</fullName>
    </submittedName>
</protein>
<reference evidence="1" key="1">
    <citation type="submission" date="2018-09" db="EMBL/GenBank/DDBJ databases">
        <title>A genomic encyclopedia of anaerobic methanotrophic archaea.</title>
        <authorList>
            <person name="Skennerton C.T."/>
            <person name="Chadwick G.L."/>
            <person name="Laso-Perez R."/>
            <person name="Leu A.O."/>
            <person name="Speth D.R."/>
            <person name="Yu H."/>
            <person name="Morgan-Lang C."/>
            <person name="Hatzenpichler R."/>
            <person name="Goudeau D."/>
            <person name="Malmstrom R."/>
            <person name="Woyke T."/>
            <person name="Hallam S."/>
            <person name="Tyson G.W."/>
            <person name="Wegener G."/>
            <person name="Boetius A."/>
            <person name="Orphan V.J."/>
        </authorList>
    </citation>
    <scope>NUCLEOTIDE SEQUENCE</scope>
    <source>
        <strain evidence="1">CONS3730D10UFb2</strain>
    </source>
</reference>
<proteinExistence type="predicted"/>
<gene>
    <name evidence="1" type="ORF">C5S46_00625</name>
</gene>